<evidence type="ECO:0000256" key="10">
    <source>
        <dbReference type="ARBA" id="ARBA00023329"/>
    </source>
</evidence>
<evidence type="ECO:0000256" key="7">
    <source>
        <dbReference type="ARBA" id="ARBA00022927"/>
    </source>
</evidence>
<comment type="similarity">
    <text evidence="3 12">Belongs to the COPE family.</text>
</comment>
<keyword evidence="14" id="KW-1185">Reference proteome</keyword>
<dbReference type="InterPro" id="IPR006822">
    <property type="entry name" value="Coatomer_esu"/>
</dbReference>
<keyword evidence="8 12" id="KW-0333">Golgi apparatus</keyword>
<keyword evidence="4 12" id="KW-0813">Transport</keyword>
<name>A0ABP1FH70_9CHLO</name>
<dbReference type="InterPro" id="IPR011990">
    <property type="entry name" value="TPR-like_helical_dom_sf"/>
</dbReference>
<evidence type="ECO:0000256" key="11">
    <source>
        <dbReference type="ARBA" id="ARBA00025582"/>
    </source>
</evidence>
<accession>A0ABP1FH70</accession>
<dbReference type="EMBL" id="CAXHTA020000002">
    <property type="protein sequence ID" value="CAL5219275.1"/>
    <property type="molecule type" value="Genomic_DNA"/>
</dbReference>
<dbReference type="InterPro" id="IPR019734">
    <property type="entry name" value="TPR_rpt"/>
</dbReference>
<dbReference type="SUPFAM" id="SSF48452">
    <property type="entry name" value="TPR-like"/>
    <property type="match status" value="1"/>
</dbReference>
<evidence type="ECO:0000313" key="14">
    <source>
        <dbReference type="Proteomes" id="UP001497392"/>
    </source>
</evidence>
<dbReference type="Pfam" id="PF04733">
    <property type="entry name" value="Coatomer_E"/>
    <property type="match status" value="1"/>
</dbReference>
<dbReference type="PANTHER" id="PTHR10805:SF0">
    <property type="entry name" value="COATOMER SUBUNIT EPSILON"/>
    <property type="match status" value="1"/>
</dbReference>
<evidence type="ECO:0000256" key="3">
    <source>
        <dbReference type="ARBA" id="ARBA00008827"/>
    </source>
</evidence>
<reference evidence="13 14" key="1">
    <citation type="submission" date="2024-06" db="EMBL/GenBank/DDBJ databases">
        <authorList>
            <person name="Kraege A."/>
            <person name="Thomma B."/>
        </authorList>
    </citation>
    <scope>NUCLEOTIDE SEQUENCE [LARGE SCALE GENOMIC DNA]</scope>
</reference>
<evidence type="ECO:0000256" key="1">
    <source>
        <dbReference type="ARBA" id="ARBA00004255"/>
    </source>
</evidence>
<gene>
    <name evidence="13" type="primary">g1076</name>
    <name evidence="13" type="ORF">VP750_LOCUS934</name>
</gene>
<evidence type="ECO:0000313" key="13">
    <source>
        <dbReference type="EMBL" id="CAL5219275.1"/>
    </source>
</evidence>
<dbReference type="PIRSF" id="PIRSF016478">
    <property type="entry name" value="Coatomer_esu"/>
    <property type="match status" value="1"/>
</dbReference>
<dbReference type="SMART" id="SM00028">
    <property type="entry name" value="TPR"/>
    <property type="match status" value="2"/>
</dbReference>
<keyword evidence="7 12" id="KW-0653">Protein transport</keyword>
<dbReference type="Gene3D" id="1.25.40.10">
    <property type="entry name" value="Tetratricopeptide repeat domain"/>
    <property type="match status" value="1"/>
</dbReference>
<dbReference type="PANTHER" id="PTHR10805">
    <property type="entry name" value="COATOMER SUBUNIT EPSILON"/>
    <property type="match status" value="1"/>
</dbReference>
<evidence type="ECO:0000256" key="5">
    <source>
        <dbReference type="ARBA" id="ARBA00022490"/>
    </source>
</evidence>
<comment type="function">
    <text evidence="11 12">The coatomer is a cytosolic protein complex that binds to dilysine motifs and reversibly associates with Golgi non-clathrin-coated vesicles, which further mediate biosynthetic protein transport from the ER, via the Golgi up to the trans Golgi network. The coatomer complex is required for budding from Golgi membranes, and is essential for the retrograde Golgi-to-ER transport of dilysine-tagged proteins.</text>
</comment>
<keyword evidence="10 12" id="KW-0968">Cytoplasmic vesicle</keyword>
<keyword evidence="6 12" id="KW-0931">ER-Golgi transport</keyword>
<keyword evidence="9 12" id="KW-0472">Membrane</keyword>
<evidence type="ECO:0000256" key="8">
    <source>
        <dbReference type="ARBA" id="ARBA00023034"/>
    </source>
</evidence>
<protein>
    <recommendedName>
        <fullName evidence="12">Coatomer subunit epsilon</fullName>
    </recommendedName>
</protein>
<dbReference type="Proteomes" id="UP001497392">
    <property type="component" value="Unassembled WGS sequence"/>
</dbReference>
<comment type="caution">
    <text evidence="13">The sequence shown here is derived from an EMBL/GenBank/DDBJ whole genome shotgun (WGS) entry which is preliminary data.</text>
</comment>
<evidence type="ECO:0000256" key="9">
    <source>
        <dbReference type="ARBA" id="ARBA00023136"/>
    </source>
</evidence>
<comment type="subcellular location">
    <subcellularLocation>
        <location evidence="2">Cytoplasmic vesicle</location>
        <location evidence="2">COPI-coated vesicle membrane</location>
        <topology evidence="2">Peripheral membrane protein</topology>
        <orientation evidence="2">Cytoplasmic side</orientation>
    </subcellularLocation>
    <subcellularLocation>
        <location evidence="1">Golgi apparatus membrane</location>
        <topology evidence="1">Peripheral membrane protein</topology>
        <orientation evidence="1">Cytoplasmic side</orientation>
    </subcellularLocation>
</comment>
<evidence type="ECO:0000256" key="12">
    <source>
        <dbReference type="PIRNR" id="PIRNR016478"/>
    </source>
</evidence>
<evidence type="ECO:0000256" key="4">
    <source>
        <dbReference type="ARBA" id="ARBA00022448"/>
    </source>
</evidence>
<sequence>MADPDRLFGLRTHFYLGGYQVVLAEATKLDGLSEAESVERDCYVYRSYIEIGSYELVMTEVSKESPQALQAVKLLAQYKGNKIPKEEVLEELAKWVADPACAGNAMTLTVAGIIYTSEGNYVEALKACHTGLSLEMMAISVQSYLKIDRVDQAEKQLKAMSALDDDATLTQLATAWVDLFLGGAKVSEASVIYQELGERHNWTAQLYNGAAACAMQLGNWEEAEQYLQDAYEKDAKNPDTLANLVTVGLHMGKNTSRFNNQLKTAAPTHVAVKRVEAAEDMFNRAAASFVAA</sequence>
<proteinExistence type="inferred from homology"/>
<organism evidence="13 14">
    <name type="scientific">Coccomyxa viridis</name>
    <dbReference type="NCBI Taxonomy" id="1274662"/>
    <lineage>
        <taxon>Eukaryota</taxon>
        <taxon>Viridiplantae</taxon>
        <taxon>Chlorophyta</taxon>
        <taxon>core chlorophytes</taxon>
        <taxon>Trebouxiophyceae</taxon>
        <taxon>Trebouxiophyceae incertae sedis</taxon>
        <taxon>Coccomyxaceae</taxon>
        <taxon>Coccomyxa</taxon>
    </lineage>
</organism>
<evidence type="ECO:0000256" key="6">
    <source>
        <dbReference type="ARBA" id="ARBA00022892"/>
    </source>
</evidence>
<keyword evidence="5 12" id="KW-0963">Cytoplasm</keyword>
<evidence type="ECO:0000256" key="2">
    <source>
        <dbReference type="ARBA" id="ARBA00004347"/>
    </source>
</evidence>